<reference evidence="5 6" key="1">
    <citation type="submission" date="2018-11" db="EMBL/GenBank/DDBJ databases">
        <title>Genomic Encyclopedia of Type Strains, Phase IV (KMG-IV): sequencing the most valuable type-strain genomes for metagenomic binning, comparative biology and taxonomic classification.</title>
        <authorList>
            <person name="Goeker M."/>
        </authorList>
    </citation>
    <scope>NUCLEOTIDE SEQUENCE [LARGE SCALE GENOMIC DNA]</scope>
    <source>
        <strain evidence="5 6">DSM 16974</strain>
    </source>
</reference>
<dbReference type="InterPro" id="IPR052379">
    <property type="entry name" value="Type_VII_TA_RNase"/>
</dbReference>
<gene>
    <name evidence="5" type="ORF">EDC38_0675</name>
</gene>
<comment type="similarity">
    <text evidence="4">Belongs to the HepT RNase toxin family.</text>
</comment>
<evidence type="ECO:0000256" key="3">
    <source>
        <dbReference type="ARBA" id="ARBA00022801"/>
    </source>
</evidence>
<dbReference type="EMBL" id="RJUK01000001">
    <property type="protein sequence ID" value="ROQ20081.1"/>
    <property type="molecule type" value="Genomic_DNA"/>
</dbReference>
<evidence type="ECO:0000256" key="2">
    <source>
        <dbReference type="ARBA" id="ARBA00022722"/>
    </source>
</evidence>
<accession>A0A3N1NXE3</accession>
<comment type="caution">
    <text evidence="5">The sequence shown here is derived from an EMBL/GenBank/DDBJ whole genome shotgun (WGS) entry which is preliminary data.</text>
</comment>
<keyword evidence="2" id="KW-0540">Nuclease</keyword>
<dbReference type="GO" id="GO:0016787">
    <property type="term" value="F:hydrolase activity"/>
    <property type="evidence" value="ECO:0007669"/>
    <property type="project" value="UniProtKB-KW"/>
</dbReference>
<dbReference type="PANTHER" id="PTHR33397:SF3">
    <property type="entry name" value="MRNA NUCLEASE HEPT"/>
    <property type="match status" value="1"/>
</dbReference>
<evidence type="ECO:0000256" key="1">
    <source>
        <dbReference type="ARBA" id="ARBA00022649"/>
    </source>
</evidence>
<dbReference type="RefSeq" id="WP_123637324.1">
    <property type="nucleotide sequence ID" value="NZ_RJUK01000001.1"/>
</dbReference>
<proteinExistence type="inferred from homology"/>
<dbReference type="GO" id="GO:0110001">
    <property type="term" value="C:toxin-antitoxin complex"/>
    <property type="evidence" value="ECO:0007669"/>
    <property type="project" value="InterPro"/>
</dbReference>
<evidence type="ECO:0000313" key="6">
    <source>
        <dbReference type="Proteomes" id="UP000273643"/>
    </source>
</evidence>
<keyword evidence="3" id="KW-0378">Hydrolase</keyword>
<keyword evidence="1" id="KW-1277">Toxin-antitoxin system</keyword>
<organism evidence="5 6">
    <name type="scientific">Marinimicrobium koreense</name>
    <dbReference type="NCBI Taxonomy" id="306545"/>
    <lineage>
        <taxon>Bacteria</taxon>
        <taxon>Pseudomonadati</taxon>
        <taxon>Pseudomonadota</taxon>
        <taxon>Gammaproteobacteria</taxon>
        <taxon>Cellvibrionales</taxon>
        <taxon>Cellvibrionaceae</taxon>
        <taxon>Marinimicrobium</taxon>
    </lineage>
</organism>
<protein>
    <submittedName>
        <fullName evidence="5">Uncharacterized protein YutE (UPF0331/DUF86 family)</fullName>
    </submittedName>
</protein>
<dbReference type="InterPro" id="IPR037038">
    <property type="entry name" value="HepT-like_sf"/>
</dbReference>
<keyword evidence="6" id="KW-1185">Reference proteome</keyword>
<dbReference type="Proteomes" id="UP000273643">
    <property type="component" value="Unassembled WGS sequence"/>
</dbReference>
<dbReference type="NCBIfam" id="NF047751">
    <property type="entry name" value="HepT_toxin"/>
    <property type="match status" value="1"/>
</dbReference>
<dbReference type="Pfam" id="PF01934">
    <property type="entry name" value="HepT-like"/>
    <property type="match status" value="1"/>
</dbReference>
<dbReference type="AlphaFoldDB" id="A0A3N1NXE3"/>
<sequence length="137" mass="15275">MDRALIEEKIESLRRCIQRVEQKLPASLTELLSDVDAQDIVALNLTRAVQLCVDMSAHWLAEHSDAPAPKTMGQGFDALAKVGVIELALAERMKKAVGFRNVMVHSYDEIDWAIVYAIGSRHLDDFKLFARALLAAQ</sequence>
<evidence type="ECO:0000313" key="5">
    <source>
        <dbReference type="EMBL" id="ROQ20081.1"/>
    </source>
</evidence>
<dbReference type="Gene3D" id="1.20.120.580">
    <property type="entry name" value="bsu32300-like"/>
    <property type="match status" value="1"/>
</dbReference>
<dbReference type="InterPro" id="IPR008201">
    <property type="entry name" value="HepT-like"/>
</dbReference>
<dbReference type="GO" id="GO:0004540">
    <property type="term" value="F:RNA nuclease activity"/>
    <property type="evidence" value="ECO:0007669"/>
    <property type="project" value="InterPro"/>
</dbReference>
<name>A0A3N1NXE3_9GAMM</name>
<dbReference type="OrthoDB" id="9796612at2"/>
<dbReference type="PANTHER" id="PTHR33397">
    <property type="entry name" value="UPF0331 PROTEIN YUTE"/>
    <property type="match status" value="1"/>
</dbReference>
<evidence type="ECO:0000256" key="4">
    <source>
        <dbReference type="ARBA" id="ARBA00024207"/>
    </source>
</evidence>